<keyword evidence="1" id="KW-0812">Transmembrane</keyword>
<evidence type="ECO:0000313" key="3">
    <source>
        <dbReference type="Proteomes" id="UP000584642"/>
    </source>
</evidence>
<organism evidence="2 3">
    <name type="scientific">Azospirillum oleiclasticum</name>
    <dbReference type="NCBI Taxonomy" id="2735135"/>
    <lineage>
        <taxon>Bacteria</taxon>
        <taxon>Pseudomonadati</taxon>
        <taxon>Pseudomonadota</taxon>
        <taxon>Alphaproteobacteria</taxon>
        <taxon>Rhodospirillales</taxon>
        <taxon>Azospirillaceae</taxon>
        <taxon>Azospirillum</taxon>
    </lineage>
</organism>
<gene>
    <name evidence="2" type="ORF">HND93_22245</name>
</gene>
<dbReference type="Proteomes" id="UP000584642">
    <property type="component" value="Unassembled WGS sequence"/>
</dbReference>
<keyword evidence="3" id="KW-1185">Reference proteome</keyword>
<evidence type="ECO:0000256" key="1">
    <source>
        <dbReference type="SAM" id="Phobius"/>
    </source>
</evidence>
<keyword evidence="1" id="KW-0472">Membrane</keyword>
<keyword evidence="1" id="KW-1133">Transmembrane helix</keyword>
<reference evidence="2 3" key="1">
    <citation type="submission" date="2020-05" db="EMBL/GenBank/DDBJ databases">
        <title>Azospirillum oleiclasticum sp. nov, a nitrogen-fixing and heavy crude oil-emulsifying bacterium isolated from the crude oil of Yumen Oilfield.</title>
        <authorList>
            <person name="Wu D."/>
            <person name="Cai M."/>
            <person name="Zhang X."/>
        </authorList>
    </citation>
    <scope>NUCLEOTIDE SEQUENCE [LARGE SCALE GENOMIC DNA]</scope>
    <source>
        <strain evidence="2 3">ROY-1-1-2</strain>
    </source>
</reference>
<proteinExistence type="predicted"/>
<protein>
    <submittedName>
        <fullName evidence="2">Uncharacterized protein</fullName>
    </submittedName>
</protein>
<evidence type="ECO:0000313" key="2">
    <source>
        <dbReference type="EMBL" id="NYZ22439.1"/>
    </source>
</evidence>
<sequence>MFTAVRDASIIPGQTGERRALRMMAVVAAGIVATVGMTDVSMGMPVPAFMGVERVLLVCRVSPAETPALGCRDLLEQARRVLVDGLSAKGRGTLPVQPVEPGDEALADGGGLVVALHATVAGAPGDSSMVAIAVEIRRPGQVSDGIPFFLIPPSVVVGKSGDMPGKVRAALRTALGVGVVDPLVSVPGPR</sequence>
<comment type="caution">
    <text evidence="2">The sequence shown here is derived from an EMBL/GenBank/DDBJ whole genome shotgun (WGS) entry which is preliminary data.</text>
</comment>
<dbReference type="EMBL" id="JABFDB010000018">
    <property type="protein sequence ID" value="NYZ22439.1"/>
    <property type="molecule type" value="Genomic_DNA"/>
</dbReference>
<name>A0ABX2TDP5_9PROT</name>
<dbReference type="RefSeq" id="WP_180284217.1">
    <property type="nucleotide sequence ID" value="NZ_JABFDB010000018.1"/>
</dbReference>
<accession>A0ABX2TDP5</accession>
<feature type="transmembrane region" description="Helical" evidence="1">
    <location>
        <begin position="20"/>
        <end position="40"/>
    </location>
</feature>